<dbReference type="AlphaFoldDB" id="A0A6A6JA90"/>
<comment type="similarity">
    <text evidence="2 6">Belongs to the peroxisomal membrane protein PXMP2/4 family.</text>
</comment>
<protein>
    <submittedName>
        <fullName evidence="8">Integral membrane protein-like protein</fullName>
    </submittedName>
</protein>
<feature type="transmembrane region" description="Helical" evidence="6">
    <location>
        <begin position="183"/>
        <end position="201"/>
    </location>
</feature>
<evidence type="ECO:0000256" key="2">
    <source>
        <dbReference type="ARBA" id="ARBA00006824"/>
    </source>
</evidence>
<gene>
    <name evidence="8" type="ORF">EI97DRAFT_503851</name>
</gene>
<comment type="subcellular location">
    <subcellularLocation>
        <location evidence="1">Membrane</location>
        <topology evidence="1">Multi-pass membrane protein</topology>
    </subcellularLocation>
</comment>
<keyword evidence="4 6" id="KW-1133">Transmembrane helix</keyword>
<dbReference type="PANTHER" id="PTHR11266:SF80">
    <property type="entry name" value="PEROXISOMAL MEMBRANE PROTEIN 2"/>
    <property type="match status" value="1"/>
</dbReference>
<evidence type="ECO:0000256" key="1">
    <source>
        <dbReference type="ARBA" id="ARBA00004141"/>
    </source>
</evidence>
<reference evidence="8" key="1">
    <citation type="journal article" date="2020" name="Stud. Mycol.">
        <title>101 Dothideomycetes genomes: a test case for predicting lifestyles and emergence of pathogens.</title>
        <authorList>
            <person name="Haridas S."/>
            <person name="Albert R."/>
            <person name="Binder M."/>
            <person name="Bloem J."/>
            <person name="Labutti K."/>
            <person name="Salamov A."/>
            <person name="Andreopoulos B."/>
            <person name="Baker S."/>
            <person name="Barry K."/>
            <person name="Bills G."/>
            <person name="Bluhm B."/>
            <person name="Cannon C."/>
            <person name="Castanera R."/>
            <person name="Culley D."/>
            <person name="Daum C."/>
            <person name="Ezra D."/>
            <person name="Gonzalez J."/>
            <person name="Henrissat B."/>
            <person name="Kuo A."/>
            <person name="Liang C."/>
            <person name="Lipzen A."/>
            <person name="Lutzoni F."/>
            <person name="Magnuson J."/>
            <person name="Mondo S."/>
            <person name="Nolan M."/>
            <person name="Ohm R."/>
            <person name="Pangilinan J."/>
            <person name="Park H.-J."/>
            <person name="Ramirez L."/>
            <person name="Alfaro M."/>
            <person name="Sun H."/>
            <person name="Tritt A."/>
            <person name="Yoshinaga Y."/>
            <person name="Zwiers L.-H."/>
            <person name="Turgeon B."/>
            <person name="Goodwin S."/>
            <person name="Spatafora J."/>
            <person name="Crous P."/>
            <person name="Grigoriev I."/>
        </authorList>
    </citation>
    <scope>NUCLEOTIDE SEQUENCE</scope>
    <source>
        <strain evidence="8">CBS 379.55</strain>
    </source>
</reference>
<sequence length="202" mass="21938">MPANLVSPTVQSTALSIFSNLLAQIISSYKNDTPISFNLAAVFNFAVYTIISTPPNILWQSFLEDVFPTNVPAAHPTPASKPASANGKEKPASQKTGTRTSKTNVIMKFLLDMTLGAVLNNLMFLVFMGYANAPATATSAQASWAAVQHEVKEKFWVLMKDGLKLWPFVSLVSFLFVPVERRVLLGSLVGVGWNIYLSLLAG</sequence>
<evidence type="ECO:0000256" key="5">
    <source>
        <dbReference type="ARBA" id="ARBA00023136"/>
    </source>
</evidence>
<evidence type="ECO:0000313" key="9">
    <source>
        <dbReference type="Proteomes" id="UP000800097"/>
    </source>
</evidence>
<organism evidence="8 9">
    <name type="scientific">Westerdykella ornata</name>
    <dbReference type="NCBI Taxonomy" id="318751"/>
    <lineage>
        <taxon>Eukaryota</taxon>
        <taxon>Fungi</taxon>
        <taxon>Dikarya</taxon>
        <taxon>Ascomycota</taxon>
        <taxon>Pezizomycotina</taxon>
        <taxon>Dothideomycetes</taxon>
        <taxon>Pleosporomycetidae</taxon>
        <taxon>Pleosporales</taxon>
        <taxon>Sporormiaceae</taxon>
        <taxon>Westerdykella</taxon>
    </lineage>
</organism>
<feature type="transmembrane region" description="Helical" evidence="6">
    <location>
        <begin position="109"/>
        <end position="131"/>
    </location>
</feature>
<dbReference type="GeneID" id="54555974"/>
<dbReference type="EMBL" id="ML986515">
    <property type="protein sequence ID" value="KAF2272888.1"/>
    <property type="molecule type" value="Genomic_DNA"/>
</dbReference>
<dbReference type="OrthoDB" id="10267969at2759"/>
<evidence type="ECO:0000256" key="3">
    <source>
        <dbReference type="ARBA" id="ARBA00022692"/>
    </source>
</evidence>
<keyword evidence="3 6" id="KW-0812">Transmembrane</keyword>
<name>A0A6A6JA90_WESOR</name>
<evidence type="ECO:0000256" key="6">
    <source>
        <dbReference type="RuleBase" id="RU363053"/>
    </source>
</evidence>
<proteinExistence type="inferred from homology"/>
<keyword evidence="9" id="KW-1185">Reference proteome</keyword>
<dbReference type="GO" id="GO:0005778">
    <property type="term" value="C:peroxisomal membrane"/>
    <property type="evidence" value="ECO:0007669"/>
    <property type="project" value="TreeGrafter"/>
</dbReference>
<keyword evidence="5 6" id="KW-0472">Membrane</keyword>
<dbReference type="Proteomes" id="UP000800097">
    <property type="component" value="Unassembled WGS sequence"/>
</dbReference>
<dbReference type="InterPro" id="IPR007248">
    <property type="entry name" value="Mpv17_PMP22"/>
</dbReference>
<feature type="region of interest" description="Disordered" evidence="7">
    <location>
        <begin position="74"/>
        <end position="98"/>
    </location>
</feature>
<evidence type="ECO:0000256" key="4">
    <source>
        <dbReference type="ARBA" id="ARBA00022989"/>
    </source>
</evidence>
<accession>A0A6A6JA90</accession>
<evidence type="ECO:0000313" key="8">
    <source>
        <dbReference type="EMBL" id="KAF2272888.1"/>
    </source>
</evidence>
<dbReference type="PANTHER" id="PTHR11266">
    <property type="entry name" value="PEROXISOMAL MEMBRANE PROTEIN 2, PXMP2 MPV17"/>
    <property type="match status" value="1"/>
</dbReference>
<evidence type="ECO:0000256" key="7">
    <source>
        <dbReference type="SAM" id="MobiDB-lite"/>
    </source>
</evidence>
<dbReference type="RefSeq" id="XP_033650427.1">
    <property type="nucleotide sequence ID" value="XM_033802799.1"/>
</dbReference>
<dbReference type="Pfam" id="PF04117">
    <property type="entry name" value="Mpv17_PMP22"/>
    <property type="match status" value="1"/>
</dbReference>